<sequence length="131" mass="15219">MSFRSRNAPCLDCWYWQGFRIRCALLPDEPRLLDAHWAQGLQLVEHGRIAPWRMAATTLNLLLDSACDPALPWHWRAICLDQSYRSLQILQGLADRREQHQTLNRLRNRLATLRLQPSLSTAELAEGNPYE</sequence>
<comment type="caution">
    <text evidence="1">The sequence shown here is derived from an EMBL/GenBank/DDBJ whole genome shotgun (WGS) entry which is preliminary data.</text>
</comment>
<protein>
    <submittedName>
        <fullName evidence="1">FagA protein</fullName>
    </submittedName>
</protein>
<proteinExistence type="predicted"/>
<dbReference type="AlphaFoldDB" id="A0A4Q9RBT1"/>
<evidence type="ECO:0000313" key="2">
    <source>
        <dbReference type="Proteomes" id="UP000292639"/>
    </source>
</evidence>
<dbReference type="Proteomes" id="UP000292639">
    <property type="component" value="Unassembled WGS sequence"/>
</dbReference>
<keyword evidence="2" id="KW-1185">Reference proteome</keyword>
<reference evidence="1 2" key="1">
    <citation type="submission" date="2018-06" db="EMBL/GenBank/DDBJ databases">
        <title>Three novel Pseudomonas species isolated from symptomatic oak.</title>
        <authorList>
            <person name="Bueno-Gonzalez V."/>
            <person name="Brady C."/>
        </authorList>
    </citation>
    <scope>NUCLEOTIDE SEQUENCE [LARGE SCALE GENOMIC DNA]</scope>
    <source>
        <strain evidence="1 2">P17C</strain>
    </source>
</reference>
<dbReference type="EMBL" id="QJUP01000006">
    <property type="protein sequence ID" value="TBU98172.1"/>
    <property type="molecule type" value="Genomic_DNA"/>
</dbReference>
<dbReference type="OrthoDB" id="8900369at2"/>
<accession>A0A4Q9RBT1</accession>
<evidence type="ECO:0000313" key="1">
    <source>
        <dbReference type="EMBL" id="TBU98172.1"/>
    </source>
</evidence>
<name>A0A4Q9RBT1_9GAMM</name>
<gene>
    <name evidence="1" type="ORF">DNJ96_07025</name>
</gene>
<organism evidence="1 2">
    <name type="scientific">Stutzerimonas kirkiae</name>
    <dbReference type="NCBI Taxonomy" id="2211392"/>
    <lineage>
        <taxon>Bacteria</taxon>
        <taxon>Pseudomonadati</taxon>
        <taxon>Pseudomonadota</taxon>
        <taxon>Gammaproteobacteria</taxon>
        <taxon>Pseudomonadales</taxon>
        <taxon>Pseudomonadaceae</taxon>
        <taxon>Stutzerimonas</taxon>
    </lineage>
</organism>
<dbReference type="RefSeq" id="WP_131184475.1">
    <property type="nucleotide sequence ID" value="NZ_QJUO01000014.1"/>
</dbReference>